<gene>
    <name evidence="2" type="ORF">NTJ_05604</name>
</gene>
<dbReference type="Pfam" id="PF14529">
    <property type="entry name" value="Exo_endo_phos_2"/>
    <property type="match status" value="1"/>
</dbReference>
<dbReference type="InterPro" id="IPR036691">
    <property type="entry name" value="Endo/exonu/phosph_ase_sf"/>
</dbReference>
<dbReference type="PANTHER" id="PTHR36688:SF2">
    <property type="entry name" value="ENDONUCLEASE_EXONUCLEASE_PHOSPHATASE DOMAIN-CONTAINING PROTEIN"/>
    <property type="match status" value="1"/>
</dbReference>
<dbReference type="InterPro" id="IPR000477">
    <property type="entry name" value="RT_dom"/>
</dbReference>
<organism evidence="2 3">
    <name type="scientific">Nesidiocoris tenuis</name>
    <dbReference type="NCBI Taxonomy" id="355587"/>
    <lineage>
        <taxon>Eukaryota</taxon>
        <taxon>Metazoa</taxon>
        <taxon>Ecdysozoa</taxon>
        <taxon>Arthropoda</taxon>
        <taxon>Hexapoda</taxon>
        <taxon>Insecta</taxon>
        <taxon>Pterygota</taxon>
        <taxon>Neoptera</taxon>
        <taxon>Paraneoptera</taxon>
        <taxon>Hemiptera</taxon>
        <taxon>Heteroptera</taxon>
        <taxon>Panheteroptera</taxon>
        <taxon>Cimicomorpha</taxon>
        <taxon>Miridae</taxon>
        <taxon>Dicyphina</taxon>
        <taxon>Nesidiocoris</taxon>
    </lineage>
</organism>
<reference evidence="2 3" key="1">
    <citation type="submission" date="2023-09" db="EMBL/GenBank/DDBJ databases">
        <title>Nesidiocoris tenuis whole genome shotgun sequence.</title>
        <authorList>
            <person name="Shibata T."/>
            <person name="Shimoda M."/>
            <person name="Kobayashi T."/>
            <person name="Uehara T."/>
        </authorList>
    </citation>
    <scope>NUCLEOTIDE SEQUENCE [LARGE SCALE GENOMIC DNA]</scope>
    <source>
        <strain evidence="2 3">Japan</strain>
    </source>
</reference>
<dbReference type="Gene3D" id="3.60.10.10">
    <property type="entry name" value="Endonuclease/exonuclease/phosphatase"/>
    <property type="match status" value="1"/>
</dbReference>
<dbReference type="SUPFAM" id="SSF56672">
    <property type="entry name" value="DNA/RNA polymerases"/>
    <property type="match status" value="1"/>
</dbReference>
<evidence type="ECO:0000313" key="2">
    <source>
        <dbReference type="EMBL" id="BES92795.1"/>
    </source>
</evidence>
<keyword evidence="3" id="KW-1185">Reference proteome</keyword>
<dbReference type="Pfam" id="PF00078">
    <property type="entry name" value="RVT_1"/>
    <property type="match status" value="1"/>
</dbReference>
<dbReference type="CDD" id="cd01650">
    <property type="entry name" value="RT_nLTR_like"/>
    <property type="match status" value="1"/>
</dbReference>
<dbReference type="InterPro" id="IPR052560">
    <property type="entry name" value="RdDP_mobile_element"/>
</dbReference>
<name>A0ABN7AKP3_9HEMI</name>
<dbReference type="PROSITE" id="PS50878">
    <property type="entry name" value="RT_POL"/>
    <property type="match status" value="1"/>
</dbReference>
<evidence type="ECO:0000259" key="1">
    <source>
        <dbReference type="PROSITE" id="PS50878"/>
    </source>
</evidence>
<dbReference type="InterPro" id="IPR005135">
    <property type="entry name" value="Endo/exonuclease/phosphatase"/>
</dbReference>
<dbReference type="EMBL" id="AP028912">
    <property type="protein sequence ID" value="BES92795.1"/>
    <property type="molecule type" value="Genomic_DNA"/>
</dbReference>
<feature type="domain" description="Reverse transcriptase" evidence="1">
    <location>
        <begin position="491"/>
        <end position="759"/>
    </location>
</feature>
<dbReference type="Proteomes" id="UP001307889">
    <property type="component" value="Chromosome 4"/>
</dbReference>
<evidence type="ECO:0000313" key="3">
    <source>
        <dbReference type="Proteomes" id="UP001307889"/>
    </source>
</evidence>
<sequence length="1026" mass="114522">MVEMSSPPNHEHVRILQHNVARSPTAMTELMKTAHDGNADALALQEPPVQNGRVAGVGSQARCFAVAGHPKTAVIVLNPRWDAMLMGRYSSGRMVAVKLTTPSREFVVISAYLPPNEPYEDTLNTLDRAMFALDGADALILGDFNAWSTQWGSLRDSPRGRDVQLWAAGHSLVMLNRPERGPTYSGVHGTSFIDLAFTTRDLGVYQWRWSLSFCTASDHALIEISVEMQSEGVESVRPPPRYNTRMAPWKAFRAEVNARMVDYVLMELRYPQELSGTVDDLQQVMLQAADLTLERRGKYKKETSPWWSGELDTLRAARNTARRAWQRRGDGSSARVMLHAWKDAARKFKKAVRKAKRDSWRAFVSEELNRDPWAVPYRVLRGKLVPDTAIAQLDVNGRPAQGWRQVGQHYLEVVFPQDVAAEDTPEEAALRVLVLNAPDTQGVGPWTMRQLDQAIARFSRYKAPGIDGLDMAMLKEAPLTYREALLAVYNEALSQGIFPEAWKVASIKALLKSPQKDPADANSYRPVSLLPVNGKVLERLILNSMEPSLLSALHRHQFGCVPGRSTEDAIATAVGMVRRSTSRMKMLVFYDIAGAFNSVWWPCVLRRMQALRLPADLYRLVCSYLNGRRAELWFRNGVVTAQVTRGCPQGSVLGAAIWNLVFGELLEVLEDNGFQAVAYVDDLALFVEADTVDALTDAAAGGSRIVVEWARTAHLAVAPSKTQALVFKGPKAVRDGASFEVDGVTVRASLTAKYLGVVMHRNFSIDAHLTMLRSKVCSLTRLMHGVRGAEWGAEFRVVKRHYSSVFMPTVLYAAGNWWSRPSQRIRNVVQQIQRAALVPVCRAYRTTSTAALQVLAGEPPLDLVLDARVAVCSVKSPARTSAVVRSELQAVISENETDAQKIEGIRQWLNGAWQERWDSATTGRLTYQYFPDVRVRLAAGWFAPGYRITQLIGGHGNFNAKLFFFRRRATDGCRCGRAQEDAEHVVRNCRLYRNIRRRCFGVATIETALSNLVSTEEWFSKLVRAG</sequence>
<protein>
    <submittedName>
        <fullName evidence="2">Retrotransposon protein</fullName>
    </submittedName>
</protein>
<dbReference type="InterPro" id="IPR043502">
    <property type="entry name" value="DNA/RNA_pol_sf"/>
</dbReference>
<dbReference type="SUPFAM" id="SSF56219">
    <property type="entry name" value="DNase I-like"/>
    <property type="match status" value="1"/>
</dbReference>
<dbReference type="PANTHER" id="PTHR36688">
    <property type="entry name" value="ENDO/EXONUCLEASE/PHOSPHATASE DOMAIN-CONTAINING PROTEIN"/>
    <property type="match status" value="1"/>
</dbReference>
<proteinExistence type="predicted"/>
<accession>A0ABN7AKP3</accession>